<evidence type="ECO:0000259" key="5">
    <source>
        <dbReference type="Pfam" id="PF13476"/>
    </source>
</evidence>
<dbReference type="GO" id="GO:0006302">
    <property type="term" value="P:double-strand break repair"/>
    <property type="evidence" value="ECO:0007669"/>
    <property type="project" value="InterPro"/>
</dbReference>
<comment type="subunit">
    <text evidence="2">Heterodimer of SbcC and SbcD.</text>
</comment>
<dbReference type="InterPro" id="IPR027417">
    <property type="entry name" value="P-loop_NTPase"/>
</dbReference>
<dbReference type="Proteomes" id="UP000215896">
    <property type="component" value="Unassembled WGS sequence"/>
</dbReference>
<feature type="domain" description="Rad50/SbcC-type AAA" evidence="5">
    <location>
        <begin position="65"/>
        <end position="173"/>
    </location>
</feature>
<sequence length="808" mass="88261">MSVDPGTDLRQWVTDHLQDADESAAALVQAAFDGPDAIRQALSGDSPTPSAPPPRDDLPAVWLKRLTVEGFRGVGGAVHLTLDAIPGLTVISGRNGSGKSSLAEALEVALTGKTHRWGDHRLNTQFDPEWRNLHTDAEPAISLTLTEDAGEDFSIDVAWAENETDKSRSTSTVLRAGQMGDLTQLGWENALTVFRPLLSYEELGQSLLQANQRATASAFERGLGLQRLTAASEALRGVSKEVKGAAGLEKERRDTLRTCLEQSEDERAVPLLAALPKRSTPNIDMGPFAAAAVVRDGPGGTAVLDRIAEMSVPNGDQVRLAAARLRQAAEGSRAVHSADDELDQRRRRLLELAMELHDPQGVEECPVCRVGTLDADWRAQTAAVLQQTSEQQRAVATADQELAAAWAGLRRLVGSTPPELRQDSVPLSNQAAASAAWSSWAVLPNDPARAADHAEQGLVEVTRSTGAWQTEALAEAERRRDEWQPVAEALIAWVSAFRDYRTEYERGKRLAAAEGLMKQVMAAAREHQIGPIRQRAQEMWKMLRHESNVDLGDLKLSAQKLEIPAEVDGVQAGALRVMSQGELHALALALFLPRVATDASPFRFVVLDDPVQAMDPAKVEGLLDVLLSLARTRQVVVFSHDDRLAAAARRRMLSSAATIKLIQVERGARSRVTVRGAEDPARVYVAEAGALLKDRRLPDRLKERVAGGLFRMAIEAAARDRWFILGRKVGLGRIEVEQRWDARRTTADRVALALGMDDCFAWYDTGPHRRRAITAANRGQHEALAASRLEDLRRDVESTVDDLRARDA</sequence>
<gene>
    <name evidence="6" type="ORF">CGZ94_04295</name>
</gene>
<evidence type="ECO:0000313" key="7">
    <source>
        <dbReference type="Proteomes" id="UP000215896"/>
    </source>
</evidence>
<evidence type="ECO:0000256" key="2">
    <source>
        <dbReference type="ARBA" id="ARBA00011322"/>
    </source>
</evidence>
<name>A0A255GKR2_9ACTN</name>
<evidence type="ECO:0000313" key="6">
    <source>
        <dbReference type="EMBL" id="OYO16409.1"/>
    </source>
</evidence>
<dbReference type="PANTHER" id="PTHR32114:SF2">
    <property type="entry name" value="ABC TRANSPORTER ABCH.3"/>
    <property type="match status" value="1"/>
</dbReference>
<accession>A0A255GKR2</accession>
<keyword evidence="7" id="KW-1185">Reference proteome</keyword>
<evidence type="ECO:0000256" key="3">
    <source>
        <dbReference type="ARBA" id="ARBA00013368"/>
    </source>
</evidence>
<dbReference type="Gene3D" id="3.40.50.300">
    <property type="entry name" value="P-loop containing nucleotide triphosphate hydrolases"/>
    <property type="match status" value="2"/>
</dbReference>
<dbReference type="OrthoDB" id="4428168at2"/>
<comment type="caution">
    <text evidence="6">The sequence shown here is derived from an EMBL/GenBank/DDBJ whole genome shotgun (WGS) entry which is preliminary data.</text>
</comment>
<evidence type="ECO:0000256" key="4">
    <source>
        <dbReference type="SAM" id="MobiDB-lite"/>
    </source>
</evidence>
<feature type="region of interest" description="Disordered" evidence="4">
    <location>
        <begin position="38"/>
        <end position="57"/>
    </location>
</feature>
<dbReference type="EMBL" id="NMVO01000003">
    <property type="protein sequence ID" value="OYO16409.1"/>
    <property type="molecule type" value="Genomic_DNA"/>
</dbReference>
<dbReference type="Pfam" id="PF13476">
    <property type="entry name" value="AAA_23"/>
    <property type="match status" value="1"/>
</dbReference>
<organism evidence="6 7">
    <name type="scientific">Enemella evansiae</name>
    <dbReference type="NCBI Taxonomy" id="2016499"/>
    <lineage>
        <taxon>Bacteria</taxon>
        <taxon>Bacillati</taxon>
        <taxon>Actinomycetota</taxon>
        <taxon>Actinomycetes</taxon>
        <taxon>Propionibacteriales</taxon>
        <taxon>Propionibacteriaceae</taxon>
        <taxon>Enemella</taxon>
    </lineage>
</organism>
<dbReference type="RefSeq" id="WP_094404858.1">
    <property type="nucleotide sequence ID" value="NZ_NMVO01000003.1"/>
</dbReference>
<proteinExistence type="inferred from homology"/>
<dbReference type="AlphaFoldDB" id="A0A255GKR2"/>
<dbReference type="InterPro" id="IPR038729">
    <property type="entry name" value="Rad50/SbcC_AAA"/>
</dbReference>
<evidence type="ECO:0000256" key="1">
    <source>
        <dbReference type="ARBA" id="ARBA00006930"/>
    </source>
</evidence>
<comment type="similarity">
    <text evidence="1">Belongs to the SMC family. SbcC subfamily.</text>
</comment>
<dbReference type="GO" id="GO:0016887">
    <property type="term" value="F:ATP hydrolysis activity"/>
    <property type="evidence" value="ECO:0007669"/>
    <property type="project" value="InterPro"/>
</dbReference>
<dbReference type="PANTHER" id="PTHR32114">
    <property type="entry name" value="ABC TRANSPORTER ABCH.3"/>
    <property type="match status" value="1"/>
</dbReference>
<reference evidence="6 7" key="1">
    <citation type="submission" date="2017-07" db="EMBL/GenBank/DDBJ databases">
        <title>Draft whole genome sequences of clinical Proprionibacteriaceae strains.</title>
        <authorList>
            <person name="Bernier A.-M."/>
            <person name="Bernard K."/>
            <person name="Domingo M.-C."/>
        </authorList>
    </citation>
    <scope>NUCLEOTIDE SEQUENCE [LARGE SCALE GENOMIC DNA]</scope>
    <source>
        <strain evidence="6 7">NML 030167</strain>
    </source>
</reference>
<protein>
    <recommendedName>
        <fullName evidence="3">Nuclease SbcCD subunit C</fullName>
    </recommendedName>
</protein>
<dbReference type="SUPFAM" id="SSF52540">
    <property type="entry name" value="P-loop containing nucleoside triphosphate hydrolases"/>
    <property type="match status" value="1"/>
</dbReference>